<dbReference type="Gene3D" id="1.10.8.50">
    <property type="match status" value="1"/>
</dbReference>
<dbReference type="SUPFAM" id="SSF46946">
    <property type="entry name" value="S13-like H2TH domain"/>
    <property type="match status" value="1"/>
</dbReference>
<dbReference type="AlphaFoldDB" id="S8EPJ5"/>
<evidence type="ECO:0000256" key="8">
    <source>
        <dbReference type="RuleBase" id="RU003830"/>
    </source>
</evidence>
<proteinExistence type="inferred from homology"/>
<dbReference type="InterPro" id="IPR027437">
    <property type="entry name" value="Rbsml_uS13_C"/>
</dbReference>
<dbReference type="GO" id="GO:0006412">
    <property type="term" value="P:translation"/>
    <property type="evidence" value="ECO:0007669"/>
    <property type="project" value="InterPro"/>
</dbReference>
<dbReference type="Proteomes" id="UP000015241">
    <property type="component" value="Unassembled WGS sequence"/>
</dbReference>
<dbReference type="PANTHER" id="PTHR10871:SF1">
    <property type="entry name" value="SMALL RIBOSOMAL SUBUNIT PROTEIN US13M"/>
    <property type="match status" value="1"/>
</dbReference>
<dbReference type="InterPro" id="IPR001892">
    <property type="entry name" value="Ribosomal_uS13"/>
</dbReference>
<dbReference type="GO" id="GO:0003723">
    <property type="term" value="F:RNA binding"/>
    <property type="evidence" value="ECO:0007669"/>
    <property type="project" value="InterPro"/>
</dbReference>
<keyword evidence="11" id="KW-1185">Reference proteome</keyword>
<evidence type="ECO:0000256" key="2">
    <source>
        <dbReference type="ARBA" id="ARBA00008080"/>
    </source>
</evidence>
<dbReference type="EMBL" id="KE504122">
    <property type="protein sequence ID" value="EPT06048.1"/>
    <property type="molecule type" value="Genomic_DNA"/>
</dbReference>
<keyword evidence="3 8" id="KW-0689">Ribosomal protein</keyword>
<dbReference type="HOGENOM" id="CLU_103849_2_0_1"/>
<dbReference type="eggNOG" id="KOG3311">
    <property type="taxonomic scope" value="Eukaryota"/>
</dbReference>
<evidence type="ECO:0000313" key="10">
    <source>
        <dbReference type="EMBL" id="EPT06048.1"/>
    </source>
</evidence>
<evidence type="ECO:0000256" key="4">
    <source>
        <dbReference type="ARBA" id="ARBA00023128"/>
    </source>
</evidence>
<dbReference type="InterPro" id="IPR010979">
    <property type="entry name" value="Ribosomal_uS13-like_H2TH"/>
</dbReference>
<evidence type="ECO:0000256" key="3">
    <source>
        <dbReference type="ARBA" id="ARBA00022980"/>
    </source>
</evidence>
<dbReference type="GO" id="GO:0003735">
    <property type="term" value="F:structural constituent of ribosome"/>
    <property type="evidence" value="ECO:0007669"/>
    <property type="project" value="InterPro"/>
</dbReference>
<evidence type="ECO:0000313" key="11">
    <source>
        <dbReference type="Proteomes" id="UP000015241"/>
    </source>
</evidence>
<comment type="similarity">
    <text evidence="2 8">Belongs to the universal ribosomal protein uS13 family.</text>
</comment>
<accession>S8EPJ5</accession>
<dbReference type="OrthoDB" id="525520at2759"/>
<comment type="subcellular location">
    <subcellularLocation>
        <location evidence="1">Mitochondrion</location>
    </subcellularLocation>
</comment>
<reference evidence="10 11" key="1">
    <citation type="journal article" date="2012" name="Science">
        <title>The Paleozoic origin of enzymatic lignin decomposition reconstructed from 31 fungal genomes.</title>
        <authorList>
            <person name="Floudas D."/>
            <person name="Binder M."/>
            <person name="Riley R."/>
            <person name="Barry K."/>
            <person name="Blanchette R.A."/>
            <person name="Henrissat B."/>
            <person name="Martinez A.T."/>
            <person name="Otillar R."/>
            <person name="Spatafora J.W."/>
            <person name="Yadav J.S."/>
            <person name="Aerts A."/>
            <person name="Benoit I."/>
            <person name="Boyd A."/>
            <person name="Carlson A."/>
            <person name="Copeland A."/>
            <person name="Coutinho P.M."/>
            <person name="de Vries R.P."/>
            <person name="Ferreira P."/>
            <person name="Findley K."/>
            <person name="Foster B."/>
            <person name="Gaskell J."/>
            <person name="Glotzer D."/>
            <person name="Gorecki P."/>
            <person name="Heitman J."/>
            <person name="Hesse C."/>
            <person name="Hori C."/>
            <person name="Igarashi K."/>
            <person name="Jurgens J.A."/>
            <person name="Kallen N."/>
            <person name="Kersten P."/>
            <person name="Kohler A."/>
            <person name="Kuees U."/>
            <person name="Kumar T.K.A."/>
            <person name="Kuo A."/>
            <person name="LaButti K."/>
            <person name="Larrondo L.F."/>
            <person name="Lindquist E."/>
            <person name="Ling A."/>
            <person name="Lombard V."/>
            <person name="Lucas S."/>
            <person name="Lundell T."/>
            <person name="Martin R."/>
            <person name="McLaughlin D.J."/>
            <person name="Morgenstern I."/>
            <person name="Morin E."/>
            <person name="Murat C."/>
            <person name="Nagy L.G."/>
            <person name="Nolan M."/>
            <person name="Ohm R.A."/>
            <person name="Patyshakuliyeva A."/>
            <person name="Rokas A."/>
            <person name="Ruiz-Duenas F.J."/>
            <person name="Sabat G."/>
            <person name="Salamov A."/>
            <person name="Samejima M."/>
            <person name="Schmutz J."/>
            <person name="Slot J.C."/>
            <person name="St John F."/>
            <person name="Stenlid J."/>
            <person name="Sun H."/>
            <person name="Sun S."/>
            <person name="Syed K."/>
            <person name="Tsang A."/>
            <person name="Wiebenga A."/>
            <person name="Young D."/>
            <person name="Pisabarro A."/>
            <person name="Eastwood D.C."/>
            <person name="Martin F."/>
            <person name="Cullen D."/>
            <person name="Grigoriev I.V."/>
            <person name="Hibbett D.S."/>
        </authorList>
    </citation>
    <scope>NUCLEOTIDE SEQUENCE</scope>
    <source>
        <strain evidence="11">FP-58527</strain>
    </source>
</reference>
<name>S8EPJ5_FOMSC</name>
<protein>
    <recommendedName>
        <fullName evidence="7">Small ribosomal subunit protein uS13m</fullName>
    </recommendedName>
</protein>
<evidence type="ECO:0000256" key="9">
    <source>
        <dbReference type="SAM" id="MobiDB-lite"/>
    </source>
</evidence>
<dbReference type="Pfam" id="PF00416">
    <property type="entry name" value="Ribosomal_S13"/>
    <property type="match status" value="2"/>
</dbReference>
<feature type="region of interest" description="Disordered" evidence="9">
    <location>
        <begin position="83"/>
        <end position="111"/>
    </location>
</feature>
<dbReference type="FunFam" id="4.10.910.10:FF:000004">
    <property type="entry name" value="Small subunit ribosomal protein S13"/>
    <property type="match status" value="1"/>
</dbReference>
<dbReference type="InParanoid" id="S8EPJ5"/>
<dbReference type="HAMAP" id="MF_01315">
    <property type="entry name" value="Ribosomal_uS13"/>
    <property type="match status" value="1"/>
</dbReference>
<keyword evidence="5 8" id="KW-0687">Ribonucleoprotein</keyword>
<dbReference type="PIRSF" id="PIRSF002134">
    <property type="entry name" value="Ribosomal_S13"/>
    <property type="match status" value="1"/>
</dbReference>
<evidence type="ECO:0000256" key="6">
    <source>
        <dbReference type="ARBA" id="ARBA00037226"/>
    </source>
</evidence>
<comment type="function">
    <text evidence="6">Component of the mitochondrial ribosome (mitoribosome), a dedicated translation machinery responsible for the synthesis of mitochondrial genome-encoded proteins, including at least some of the essential transmembrane subunits of the mitochondrial respiratory chain. The mitoribosomes are attached to the mitochondrial inner membrane and translation products are cotranslationally integrated into the membrane.</text>
</comment>
<gene>
    <name evidence="10" type="ORF">FOMPIDRAFT_1026901</name>
</gene>
<dbReference type="GO" id="GO:0005739">
    <property type="term" value="C:mitochondrion"/>
    <property type="evidence" value="ECO:0007669"/>
    <property type="project" value="UniProtKB-SubCell"/>
</dbReference>
<dbReference type="PROSITE" id="PS50159">
    <property type="entry name" value="RIBOSOMAL_S13_2"/>
    <property type="match status" value="1"/>
</dbReference>
<feature type="compositionally biased region" description="Pro residues" evidence="9">
    <location>
        <begin position="83"/>
        <end position="97"/>
    </location>
</feature>
<organism evidence="10 11">
    <name type="scientific">Fomitopsis schrenkii</name>
    <name type="common">Brown rot fungus</name>
    <dbReference type="NCBI Taxonomy" id="2126942"/>
    <lineage>
        <taxon>Eukaryota</taxon>
        <taxon>Fungi</taxon>
        <taxon>Dikarya</taxon>
        <taxon>Basidiomycota</taxon>
        <taxon>Agaricomycotina</taxon>
        <taxon>Agaricomycetes</taxon>
        <taxon>Polyporales</taxon>
        <taxon>Fomitopsis</taxon>
    </lineage>
</organism>
<sequence length="171" mass="18849">MVHILGTLLPEKQLVKFALTHFYGVGRHTAARICARVEIHDRCKIRELTPSQVTSLTAFLSSPSTAPTLPYHPLATLNHVPPPMSEPIPAAPRPPAPADASRPGTELPGDKLRGIKLNAELRREVRDNIAHLRNIGSYVGRRHAQGFPVRGQKTHSNAKTARKLNRVSRYG</sequence>
<keyword evidence="4" id="KW-0496">Mitochondrion</keyword>
<dbReference type="GO" id="GO:0015935">
    <property type="term" value="C:small ribosomal subunit"/>
    <property type="evidence" value="ECO:0007669"/>
    <property type="project" value="TreeGrafter"/>
</dbReference>
<dbReference type="PANTHER" id="PTHR10871">
    <property type="entry name" value="30S RIBOSOMAL PROTEIN S13/40S RIBOSOMAL PROTEIN S18"/>
    <property type="match status" value="1"/>
</dbReference>
<dbReference type="FunCoup" id="S8EPJ5">
    <property type="interactions" value="173"/>
</dbReference>
<evidence type="ECO:0000256" key="5">
    <source>
        <dbReference type="ARBA" id="ARBA00023274"/>
    </source>
</evidence>
<dbReference type="Gene3D" id="4.10.910.10">
    <property type="entry name" value="30s ribosomal protein s13, domain 2"/>
    <property type="match status" value="1"/>
</dbReference>
<evidence type="ECO:0000256" key="7">
    <source>
        <dbReference type="ARBA" id="ARBA00040757"/>
    </source>
</evidence>
<evidence type="ECO:0000256" key="1">
    <source>
        <dbReference type="ARBA" id="ARBA00004173"/>
    </source>
</evidence>
<dbReference type="STRING" id="743788.S8EPJ5"/>
<dbReference type="FunFam" id="1.10.8.50:FF:000001">
    <property type="entry name" value="30S ribosomal protein S13"/>
    <property type="match status" value="1"/>
</dbReference>